<feature type="domain" description="AprE-like beta-barrel" evidence="12">
    <location>
        <begin position="329"/>
        <end position="418"/>
    </location>
</feature>
<feature type="transmembrane region" description="Helical" evidence="9">
    <location>
        <begin position="30"/>
        <end position="47"/>
    </location>
</feature>
<dbReference type="GO" id="GO:0005886">
    <property type="term" value="C:plasma membrane"/>
    <property type="evidence" value="ECO:0007669"/>
    <property type="project" value="UniProtKB-SubCell"/>
</dbReference>
<name>A0A437QCB4_9GAMM</name>
<evidence type="ECO:0000256" key="2">
    <source>
        <dbReference type="ARBA" id="ARBA00009477"/>
    </source>
</evidence>
<dbReference type="InterPro" id="IPR010129">
    <property type="entry name" value="T1SS_HlyD"/>
</dbReference>
<dbReference type="PRINTS" id="PR01490">
    <property type="entry name" value="RTXTOXIND"/>
</dbReference>
<dbReference type="Gene3D" id="2.40.50.100">
    <property type="match status" value="1"/>
</dbReference>
<evidence type="ECO:0000256" key="1">
    <source>
        <dbReference type="ARBA" id="ARBA00004377"/>
    </source>
</evidence>
<protein>
    <recommendedName>
        <fullName evidence="9">Membrane fusion protein (MFP) family protein</fullName>
    </recommendedName>
</protein>
<keyword evidence="6 9" id="KW-0812">Transmembrane</keyword>
<feature type="domain" description="AprE-like long alpha-helical hairpin" evidence="11">
    <location>
        <begin position="105"/>
        <end position="286"/>
    </location>
</feature>
<comment type="similarity">
    <text evidence="2 9">Belongs to the membrane fusion protein (MFP) (TC 8.A.1) family.</text>
</comment>
<evidence type="ECO:0000256" key="6">
    <source>
        <dbReference type="ARBA" id="ARBA00022692"/>
    </source>
</evidence>
<evidence type="ECO:0000256" key="5">
    <source>
        <dbReference type="ARBA" id="ARBA00022519"/>
    </source>
</evidence>
<dbReference type="Gene3D" id="2.40.30.170">
    <property type="match status" value="1"/>
</dbReference>
<evidence type="ECO:0000256" key="8">
    <source>
        <dbReference type="ARBA" id="ARBA00023136"/>
    </source>
</evidence>
<accession>A0A437QCB4</accession>
<dbReference type="InterPro" id="IPR006144">
    <property type="entry name" value="Secretion_HlyD_CS"/>
</dbReference>
<sequence length="441" mass="49150">MDKQVDKADLKYMSSVSEAMLEQTPAAARLLLWVMVLFVAIAIAWAANAPLDEISRGPGEVVPSRQLQVVQNLEGGIISDILVAEGDLVEKGQVLLRIDATRFASSFNENKVREFELVAKAARLTAEAEGKEFAAPDDFPAEYRSILDQEKTLYRARKSELRANLDVLGQQVEQKKQELRQAKSKRSQLSGSYSLLRKELKITEPLFKEGVISEVEYLRLRRQVNDLSGELRDIRLSMPRIESTIAETQKKLDEATFRFESLARQELNETTSEIARLQEALGGMQDRITRTEVKAPVKGTVKQLLVNTIEGVVQPGDELLNIVPWEDRLLIEAELKPSDIANVTVGLPAVVKVSAYDFSIYGGVDARVVFVSPSTVLDEEGEPHYIVRLEAEKPYVDGKSKQLPLMTGMTVSVDILTGEKTVLDYLLKPILKARSAALTER</sequence>
<reference evidence="13 14" key="1">
    <citation type="submission" date="2019-01" db="EMBL/GenBank/DDBJ databases">
        <authorList>
            <person name="Chen W.-M."/>
        </authorList>
    </citation>
    <scope>NUCLEOTIDE SEQUENCE [LARGE SCALE GENOMIC DNA]</scope>
    <source>
        <strain evidence="13 14">HPM-16</strain>
    </source>
</reference>
<keyword evidence="5 9" id="KW-0997">Cell inner membrane</keyword>
<keyword evidence="7 9" id="KW-1133">Transmembrane helix</keyword>
<evidence type="ECO:0000256" key="10">
    <source>
        <dbReference type="SAM" id="Coils"/>
    </source>
</evidence>
<dbReference type="InterPro" id="IPR058982">
    <property type="entry name" value="Beta-barrel_AprE"/>
</dbReference>
<evidence type="ECO:0000256" key="3">
    <source>
        <dbReference type="ARBA" id="ARBA00022448"/>
    </source>
</evidence>
<dbReference type="RefSeq" id="WP_127692359.1">
    <property type="nucleotide sequence ID" value="NZ_SACQ01000001.1"/>
</dbReference>
<dbReference type="SUPFAM" id="SSF111369">
    <property type="entry name" value="HlyD-like secretion proteins"/>
    <property type="match status" value="1"/>
</dbReference>
<feature type="coiled-coil region" evidence="10">
    <location>
        <begin position="158"/>
        <end position="192"/>
    </location>
</feature>
<keyword evidence="10" id="KW-0175">Coiled coil</keyword>
<dbReference type="PANTHER" id="PTHR30386:SF26">
    <property type="entry name" value="TRANSPORT PROTEIN COMB"/>
    <property type="match status" value="1"/>
</dbReference>
<evidence type="ECO:0000259" key="11">
    <source>
        <dbReference type="Pfam" id="PF25994"/>
    </source>
</evidence>
<keyword evidence="4 9" id="KW-1003">Cell membrane</keyword>
<keyword evidence="3 9" id="KW-0813">Transport</keyword>
<dbReference type="InterPro" id="IPR058781">
    <property type="entry name" value="HH_AprE-like"/>
</dbReference>
<feature type="coiled-coil region" evidence="10">
    <location>
        <begin position="245"/>
        <end position="287"/>
    </location>
</feature>
<evidence type="ECO:0000313" key="14">
    <source>
        <dbReference type="Proteomes" id="UP000282818"/>
    </source>
</evidence>
<proteinExistence type="inferred from homology"/>
<dbReference type="PROSITE" id="PS00543">
    <property type="entry name" value="HLYD_FAMILY"/>
    <property type="match status" value="1"/>
</dbReference>
<keyword evidence="8 9" id="KW-0472">Membrane</keyword>
<dbReference type="Pfam" id="PF26002">
    <property type="entry name" value="Beta-barrel_AprE"/>
    <property type="match status" value="1"/>
</dbReference>
<evidence type="ECO:0000259" key="12">
    <source>
        <dbReference type="Pfam" id="PF26002"/>
    </source>
</evidence>
<dbReference type="GO" id="GO:0009306">
    <property type="term" value="P:protein secretion"/>
    <property type="evidence" value="ECO:0007669"/>
    <property type="project" value="InterPro"/>
</dbReference>
<evidence type="ECO:0000256" key="4">
    <source>
        <dbReference type="ARBA" id="ARBA00022475"/>
    </source>
</evidence>
<keyword evidence="14" id="KW-1185">Reference proteome</keyword>
<dbReference type="Proteomes" id="UP000282818">
    <property type="component" value="Unassembled WGS sequence"/>
</dbReference>
<comment type="caution">
    <text evidence="13">The sequence shown here is derived from an EMBL/GenBank/DDBJ whole genome shotgun (WGS) entry which is preliminary data.</text>
</comment>
<organism evidence="13 14">
    <name type="scientific">Neptunomonas marina</name>
    <dbReference type="NCBI Taxonomy" id="1815562"/>
    <lineage>
        <taxon>Bacteria</taxon>
        <taxon>Pseudomonadati</taxon>
        <taxon>Pseudomonadota</taxon>
        <taxon>Gammaproteobacteria</taxon>
        <taxon>Oceanospirillales</taxon>
        <taxon>Oceanospirillaceae</taxon>
        <taxon>Neptunomonas</taxon>
    </lineage>
</organism>
<dbReference type="InterPro" id="IPR050739">
    <property type="entry name" value="MFP"/>
</dbReference>
<evidence type="ECO:0000256" key="7">
    <source>
        <dbReference type="ARBA" id="ARBA00022989"/>
    </source>
</evidence>
<dbReference type="EMBL" id="SACQ01000001">
    <property type="protein sequence ID" value="RVU32190.1"/>
    <property type="molecule type" value="Genomic_DNA"/>
</dbReference>
<dbReference type="NCBIfam" id="TIGR01843">
    <property type="entry name" value="type_I_hlyD"/>
    <property type="match status" value="1"/>
</dbReference>
<dbReference type="PANTHER" id="PTHR30386">
    <property type="entry name" value="MEMBRANE FUSION SUBUNIT OF EMRAB-TOLC MULTIDRUG EFFLUX PUMP"/>
    <property type="match status" value="1"/>
</dbReference>
<evidence type="ECO:0000256" key="9">
    <source>
        <dbReference type="RuleBase" id="RU365093"/>
    </source>
</evidence>
<gene>
    <name evidence="13" type="ORF">EOE65_00615</name>
</gene>
<evidence type="ECO:0000313" key="13">
    <source>
        <dbReference type="EMBL" id="RVU32190.1"/>
    </source>
</evidence>
<comment type="subcellular location">
    <subcellularLocation>
        <location evidence="1 9">Cell inner membrane</location>
        <topology evidence="1 9">Single-pass membrane protein</topology>
    </subcellularLocation>
</comment>
<dbReference type="AlphaFoldDB" id="A0A437QCB4"/>
<dbReference type="Pfam" id="PF25994">
    <property type="entry name" value="HH_AprE"/>
    <property type="match status" value="1"/>
</dbReference>